<feature type="non-terminal residue" evidence="2">
    <location>
        <position position="1"/>
    </location>
</feature>
<proteinExistence type="predicted"/>
<keyword evidence="1" id="KW-0472">Membrane</keyword>
<keyword evidence="3" id="KW-1185">Reference proteome</keyword>
<evidence type="ECO:0000313" key="3">
    <source>
        <dbReference type="Proteomes" id="UP000824890"/>
    </source>
</evidence>
<reference evidence="2 3" key="1">
    <citation type="submission" date="2021-05" db="EMBL/GenBank/DDBJ databases">
        <title>Genome Assembly of Synthetic Allotetraploid Brassica napus Reveals Homoeologous Exchanges between Subgenomes.</title>
        <authorList>
            <person name="Davis J.T."/>
        </authorList>
    </citation>
    <scope>NUCLEOTIDE SEQUENCE [LARGE SCALE GENOMIC DNA]</scope>
    <source>
        <strain evidence="3">cv. Da-Ae</strain>
        <tissue evidence="2">Seedling</tissue>
    </source>
</reference>
<protein>
    <submittedName>
        <fullName evidence="2">Uncharacterized protein</fullName>
    </submittedName>
</protein>
<keyword evidence="1" id="KW-1133">Transmembrane helix</keyword>
<feature type="transmembrane region" description="Helical" evidence="1">
    <location>
        <begin position="36"/>
        <end position="61"/>
    </location>
</feature>
<gene>
    <name evidence="2" type="ORF">HID58_065210</name>
</gene>
<comment type="caution">
    <text evidence="2">The sequence shown here is derived from an EMBL/GenBank/DDBJ whole genome shotgun (WGS) entry which is preliminary data.</text>
</comment>
<organism evidence="2 3">
    <name type="scientific">Brassica napus</name>
    <name type="common">Rape</name>
    <dbReference type="NCBI Taxonomy" id="3708"/>
    <lineage>
        <taxon>Eukaryota</taxon>
        <taxon>Viridiplantae</taxon>
        <taxon>Streptophyta</taxon>
        <taxon>Embryophyta</taxon>
        <taxon>Tracheophyta</taxon>
        <taxon>Spermatophyta</taxon>
        <taxon>Magnoliopsida</taxon>
        <taxon>eudicotyledons</taxon>
        <taxon>Gunneridae</taxon>
        <taxon>Pentapetalae</taxon>
        <taxon>rosids</taxon>
        <taxon>malvids</taxon>
        <taxon>Brassicales</taxon>
        <taxon>Brassicaceae</taxon>
        <taxon>Brassiceae</taxon>
        <taxon>Brassica</taxon>
    </lineage>
</organism>
<name>A0ABQ7ZC54_BRANA</name>
<keyword evidence="1" id="KW-0812">Transmembrane</keyword>
<evidence type="ECO:0000313" key="2">
    <source>
        <dbReference type="EMBL" id="KAH0877816.1"/>
    </source>
</evidence>
<dbReference type="EMBL" id="JAGKQM010000015">
    <property type="protein sequence ID" value="KAH0877816.1"/>
    <property type="molecule type" value="Genomic_DNA"/>
</dbReference>
<dbReference type="Proteomes" id="UP000824890">
    <property type="component" value="Unassembled WGS sequence"/>
</dbReference>
<evidence type="ECO:0000256" key="1">
    <source>
        <dbReference type="SAM" id="Phobius"/>
    </source>
</evidence>
<sequence length="126" mass="14291">TRPLIKRAKARLLMATWLFVIGERNSGVARHRVVSSFLFFCFPSLLSGDEMAISIFFWWLYSINGVSLGGSCRRRKTASPLTVALVDQGKRRRKTVTVGESKGKDEWFDQEARSRLNLSISQTKPP</sequence>
<accession>A0ABQ7ZC54</accession>